<evidence type="ECO:0000313" key="6">
    <source>
        <dbReference type="EMBL" id="MFC4824504.1"/>
    </source>
</evidence>
<comment type="caution">
    <text evidence="6">The sequence shown here is derived from an EMBL/GenBank/DDBJ whole genome shotgun (WGS) entry which is preliminary data.</text>
</comment>
<evidence type="ECO:0000313" key="7">
    <source>
        <dbReference type="Proteomes" id="UP001595945"/>
    </source>
</evidence>
<dbReference type="InterPro" id="IPR016161">
    <property type="entry name" value="Ald_DH/histidinol_DH"/>
</dbReference>
<evidence type="ECO:0000256" key="1">
    <source>
        <dbReference type="ARBA" id="ARBA00023002"/>
    </source>
</evidence>
<feature type="domain" description="Aldehyde dehydrogenase" evidence="4">
    <location>
        <begin position="519"/>
        <end position="774"/>
    </location>
</feature>
<dbReference type="InterPro" id="IPR016163">
    <property type="entry name" value="Ald_DH_C"/>
</dbReference>
<organism evidence="6 7">
    <name type="scientific">Halorussus aquaticus</name>
    <dbReference type="NCBI Taxonomy" id="2953748"/>
    <lineage>
        <taxon>Archaea</taxon>
        <taxon>Methanobacteriati</taxon>
        <taxon>Methanobacteriota</taxon>
        <taxon>Stenosarchaea group</taxon>
        <taxon>Halobacteria</taxon>
        <taxon>Halobacteriales</taxon>
        <taxon>Haladaptataceae</taxon>
        <taxon>Halorussus</taxon>
    </lineage>
</organism>
<feature type="domain" description="Luciferase-like" evidence="5">
    <location>
        <begin position="37"/>
        <end position="187"/>
    </location>
</feature>
<dbReference type="InterPro" id="IPR036661">
    <property type="entry name" value="Luciferase-like_sf"/>
</dbReference>
<gene>
    <name evidence="6" type="ORF">ACFO9K_09525</name>
</gene>
<evidence type="ECO:0000256" key="3">
    <source>
        <dbReference type="SAM" id="MobiDB-lite"/>
    </source>
</evidence>
<dbReference type="EMBL" id="JBHSHT010000001">
    <property type="protein sequence ID" value="MFC4824504.1"/>
    <property type="molecule type" value="Genomic_DNA"/>
</dbReference>
<dbReference type="AlphaFoldDB" id="A0ABD5Q1U9"/>
<keyword evidence="1" id="KW-0560">Oxidoreductase</keyword>
<evidence type="ECO:0000259" key="5">
    <source>
        <dbReference type="Pfam" id="PF00296"/>
    </source>
</evidence>
<dbReference type="RefSeq" id="WP_254269758.1">
    <property type="nucleotide sequence ID" value="NZ_CP100400.1"/>
</dbReference>
<dbReference type="Gene3D" id="3.20.20.30">
    <property type="entry name" value="Luciferase-like domain"/>
    <property type="match status" value="1"/>
</dbReference>
<feature type="region of interest" description="Disordered" evidence="3">
    <location>
        <begin position="446"/>
        <end position="511"/>
    </location>
</feature>
<dbReference type="InterPro" id="IPR050766">
    <property type="entry name" value="Bact_Lucif_Oxidored"/>
</dbReference>
<dbReference type="InterPro" id="IPR016162">
    <property type="entry name" value="Ald_DH_N"/>
</dbReference>
<dbReference type="InterPro" id="IPR011251">
    <property type="entry name" value="Luciferase-like_dom"/>
</dbReference>
<keyword evidence="2" id="KW-0503">Monooxygenase</keyword>
<accession>A0ABD5Q1U9</accession>
<dbReference type="InterPro" id="IPR015590">
    <property type="entry name" value="Aldehyde_DH_dom"/>
</dbReference>
<dbReference type="Gene3D" id="3.40.309.10">
    <property type="entry name" value="Aldehyde Dehydrogenase, Chain A, domain 2"/>
    <property type="match status" value="1"/>
</dbReference>
<feature type="compositionally biased region" description="Acidic residues" evidence="3">
    <location>
        <begin position="502"/>
        <end position="511"/>
    </location>
</feature>
<name>A0ABD5Q1U9_9EURY</name>
<keyword evidence="7" id="KW-1185">Reference proteome</keyword>
<dbReference type="PANTHER" id="PTHR30137:SF8">
    <property type="entry name" value="BLR5498 PROTEIN"/>
    <property type="match status" value="1"/>
</dbReference>
<protein>
    <submittedName>
        <fullName evidence="6">LLM class flavin-dependent oxidoreductase</fullName>
    </submittedName>
</protein>
<proteinExistence type="predicted"/>
<evidence type="ECO:0000259" key="4">
    <source>
        <dbReference type="Pfam" id="PF00171"/>
    </source>
</evidence>
<feature type="compositionally biased region" description="Low complexity" evidence="3">
    <location>
        <begin position="468"/>
        <end position="493"/>
    </location>
</feature>
<dbReference type="Gene3D" id="3.40.605.10">
    <property type="entry name" value="Aldehyde Dehydrogenase, Chain A, domain 1"/>
    <property type="match status" value="1"/>
</dbReference>
<reference evidence="6 7" key="1">
    <citation type="journal article" date="2019" name="Int. J. Syst. Evol. Microbiol.">
        <title>The Global Catalogue of Microorganisms (GCM) 10K type strain sequencing project: providing services to taxonomists for standard genome sequencing and annotation.</title>
        <authorList>
            <consortium name="The Broad Institute Genomics Platform"/>
            <consortium name="The Broad Institute Genome Sequencing Center for Infectious Disease"/>
            <person name="Wu L."/>
            <person name="Ma J."/>
        </authorList>
    </citation>
    <scope>NUCLEOTIDE SEQUENCE [LARGE SCALE GENOMIC DNA]</scope>
    <source>
        <strain evidence="6 7">XZYJ18</strain>
    </source>
</reference>
<dbReference type="GeneID" id="73044810"/>
<dbReference type="GO" id="GO:0004497">
    <property type="term" value="F:monooxygenase activity"/>
    <property type="evidence" value="ECO:0007669"/>
    <property type="project" value="UniProtKB-KW"/>
</dbReference>
<sequence length="975" mass="104898">MVHLGTFHNATTNLPLERTDDGHLVPDASVEEIHEAAKQAMRDQIRHGVLADDLGYDSLFLSEHHAQTMGQEVSTNPLQTLTAIAARTDDLRLGQASCILPWYEPVRFAEQAALLDVVSDGRAEIGIGRGYQPREAELMGQYWGGGVQNQPRNYESFEEKYEIVRKAWTEDVFSYDGEYHSVPPKGTKWHHEQEKAYYESDACEYDLDDVIDWTDSDLYASDGANEVVSGGSTLDAVSVYPQPEQSPHPQLWQPAFSPRSMKFAAERGINGFYIGLPNDALEDAIGAYYRFAEQAGWPDHRPEYDGEPFAFGWDERRNRGVAVTRYVFNTDAADAETLDRWKRGLENQWNYYAPLGLLGAVSGLDYEEATAALREHGADLFVEKGVAIVGDTDHIRDEVSSIVEECGLDGLNFQPAFEVNGVGGEAVDDQLRAFGEDVAPYLREQFPGPSAEATSGSAAAADGGGVETASASAQTAAASTESSPERSAASADSASERPDAPADGEADASLDADDLVAGVVARAERAMDAIADYDQSATDELVRAVGWAAYRDDNVEPVARAAVEDTAIGNVSDKVYKVKRQVEGTLADLRDAPSVGVVERDPERGVREVAKPVGVVGAFTPSTNPVATVPQLAMLALKGRNAVVFSPSPQTRRACAELVEHVREELAAVGAPADLVQVVPGEIDKPKAHALMERADLLQVTGSQNNVEAGQSSGTPNYSVGAGNVVSVVDETADIAQVAEFVAVSKPLDDGATCVNVNSLVAESSVADELRTALEVAGGYYCDDAERDRVEETLFRDGHLDRRAIASDAGTLAEMAGIDRAADADFLLVDGEGVGERHPLSGEKLTPVLTVYEAPDFSAALDLTQSIVEYEGIGHSCTIHTSEDDRAERMGEAIDVGRVLVNQPSLCLAGAGNNDLDFTLSLGGGTWAGNQFDDNLGYEYFLNYTTVAADDGGRLPDREDLFGDYPVAEERPPEL</sequence>
<dbReference type="Pfam" id="PF00296">
    <property type="entry name" value="Bac_luciferase"/>
    <property type="match status" value="1"/>
</dbReference>
<dbReference type="Proteomes" id="UP001595945">
    <property type="component" value="Unassembled WGS sequence"/>
</dbReference>
<dbReference type="SUPFAM" id="SSF53720">
    <property type="entry name" value="ALDH-like"/>
    <property type="match status" value="1"/>
</dbReference>
<dbReference type="Pfam" id="PF00171">
    <property type="entry name" value="Aldedh"/>
    <property type="match status" value="1"/>
</dbReference>
<feature type="compositionally biased region" description="Low complexity" evidence="3">
    <location>
        <begin position="448"/>
        <end position="461"/>
    </location>
</feature>
<dbReference type="SUPFAM" id="SSF51679">
    <property type="entry name" value="Bacterial luciferase-like"/>
    <property type="match status" value="1"/>
</dbReference>
<dbReference type="PANTHER" id="PTHR30137">
    <property type="entry name" value="LUCIFERASE-LIKE MONOOXYGENASE"/>
    <property type="match status" value="1"/>
</dbReference>
<evidence type="ECO:0000256" key="2">
    <source>
        <dbReference type="ARBA" id="ARBA00023033"/>
    </source>
</evidence>